<sequence>MQSSIIILFFGLINFILADYESSPKDLESSPKDDLAYNLKTFIEKCKDFNKCVINEEKEYGPENISFEQKDLFFKLNITKFKISGKNEFNVAKSHYDKDTRRYELH</sequence>
<evidence type="ECO:0000313" key="2">
    <source>
        <dbReference type="EnsemblMetazoa" id="MESCA003570-PA"/>
    </source>
</evidence>
<accession>T1GJC5</accession>
<dbReference type="Proteomes" id="UP000015102">
    <property type="component" value="Unassembled WGS sequence"/>
</dbReference>
<proteinExistence type="predicted"/>
<organism evidence="2 3">
    <name type="scientific">Megaselia scalaris</name>
    <name type="common">Humpbacked fly</name>
    <name type="synonym">Phora scalaris</name>
    <dbReference type="NCBI Taxonomy" id="36166"/>
    <lineage>
        <taxon>Eukaryota</taxon>
        <taxon>Metazoa</taxon>
        <taxon>Ecdysozoa</taxon>
        <taxon>Arthropoda</taxon>
        <taxon>Hexapoda</taxon>
        <taxon>Insecta</taxon>
        <taxon>Pterygota</taxon>
        <taxon>Neoptera</taxon>
        <taxon>Endopterygota</taxon>
        <taxon>Diptera</taxon>
        <taxon>Brachycera</taxon>
        <taxon>Muscomorpha</taxon>
        <taxon>Platypezoidea</taxon>
        <taxon>Phoridae</taxon>
        <taxon>Megaseliini</taxon>
        <taxon>Megaselia</taxon>
    </lineage>
</organism>
<dbReference type="HOGENOM" id="CLU_2226217_0_0_1"/>
<evidence type="ECO:0000313" key="3">
    <source>
        <dbReference type="Proteomes" id="UP000015102"/>
    </source>
</evidence>
<reference evidence="3" key="1">
    <citation type="submission" date="2013-02" db="EMBL/GenBank/DDBJ databases">
        <authorList>
            <person name="Hughes D."/>
        </authorList>
    </citation>
    <scope>NUCLEOTIDE SEQUENCE</scope>
    <source>
        <strain>Durham</strain>
        <strain evidence="3">NC isolate 2 -- Noor lab</strain>
    </source>
</reference>
<keyword evidence="1" id="KW-0732">Signal</keyword>
<feature type="signal peptide" evidence="1">
    <location>
        <begin position="1"/>
        <end position="18"/>
    </location>
</feature>
<name>T1GJC5_MEGSC</name>
<dbReference type="EnsemblMetazoa" id="MESCA003570-RA">
    <property type="protein sequence ID" value="MESCA003570-PA"/>
    <property type="gene ID" value="MESCA003570"/>
</dbReference>
<evidence type="ECO:0008006" key="4">
    <source>
        <dbReference type="Google" id="ProtNLM"/>
    </source>
</evidence>
<reference evidence="2" key="2">
    <citation type="submission" date="2015-06" db="UniProtKB">
        <authorList>
            <consortium name="EnsemblMetazoa"/>
        </authorList>
    </citation>
    <scope>IDENTIFICATION</scope>
</reference>
<dbReference type="AlphaFoldDB" id="T1GJC5"/>
<keyword evidence="3" id="KW-1185">Reference proteome</keyword>
<feature type="chain" id="PRO_5004576972" description="Cathepsin propeptide inhibitor domain-containing protein" evidence="1">
    <location>
        <begin position="19"/>
        <end position="106"/>
    </location>
</feature>
<dbReference type="EMBL" id="CAQQ02003125">
    <property type="status" value="NOT_ANNOTATED_CDS"/>
    <property type="molecule type" value="Genomic_DNA"/>
</dbReference>
<protein>
    <recommendedName>
        <fullName evidence="4">Cathepsin propeptide inhibitor domain-containing protein</fullName>
    </recommendedName>
</protein>
<evidence type="ECO:0000256" key="1">
    <source>
        <dbReference type="SAM" id="SignalP"/>
    </source>
</evidence>